<feature type="region of interest" description="Disordered" evidence="1">
    <location>
        <begin position="192"/>
        <end position="211"/>
    </location>
</feature>
<reference evidence="4 5" key="1">
    <citation type="submission" date="2019-04" db="EMBL/GenBank/DDBJ databases">
        <title>Friends and foes A comparative genomics study of 23 Aspergillus species from section Flavi.</title>
        <authorList>
            <consortium name="DOE Joint Genome Institute"/>
            <person name="Kjaerbolling I."/>
            <person name="Vesth T."/>
            <person name="Frisvad J.C."/>
            <person name="Nybo J.L."/>
            <person name="Theobald S."/>
            <person name="Kildgaard S."/>
            <person name="Isbrandt T."/>
            <person name="Kuo A."/>
            <person name="Sato A."/>
            <person name="Lyhne E.K."/>
            <person name="Kogle M.E."/>
            <person name="Wiebenga A."/>
            <person name="Kun R.S."/>
            <person name="Lubbers R.J."/>
            <person name="Makela M.R."/>
            <person name="Barry K."/>
            <person name="Chovatia M."/>
            <person name="Clum A."/>
            <person name="Daum C."/>
            <person name="Haridas S."/>
            <person name="He G."/>
            <person name="LaButti K."/>
            <person name="Lipzen A."/>
            <person name="Mondo S."/>
            <person name="Riley R."/>
            <person name="Salamov A."/>
            <person name="Simmons B.A."/>
            <person name="Magnuson J.K."/>
            <person name="Henrissat B."/>
            <person name="Mortensen U.H."/>
            <person name="Larsen T.O."/>
            <person name="Devries R.P."/>
            <person name="Grigoriev I.V."/>
            <person name="Machida M."/>
            <person name="Baker S.E."/>
            <person name="Andersen M.R."/>
        </authorList>
    </citation>
    <scope>NUCLEOTIDE SEQUENCE [LARGE SCALE GENOMIC DNA]</scope>
    <source>
        <strain evidence="4 5">IBT 18842</strain>
    </source>
</reference>
<keyword evidence="3" id="KW-0732">Signal</keyword>
<feature type="region of interest" description="Disordered" evidence="1">
    <location>
        <begin position="283"/>
        <end position="309"/>
    </location>
</feature>
<keyword evidence="2" id="KW-0472">Membrane</keyword>
<dbReference type="AlphaFoldDB" id="A0A5N6U9J6"/>
<keyword evidence="5" id="KW-1185">Reference proteome</keyword>
<feature type="transmembrane region" description="Helical" evidence="2">
    <location>
        <begin position="213"/>
        <end position="237"/>
    </location>
</feature>
<gene>
    <name evidence="4" type="ORF">BDV25DRAFT_135142</name>
</gene>
<dbReference type="EMBL" id="ML742024">
    <property type="protein sequence ID" value="KAE8155099.1"/>
    <property type="molecule type" value="Genomic_DNA"/>
</dbReference>
<accession>A0A5N6U9J6</accession>
<feature type="signal peptide" evidence="3">
    <location>
        <begin position="1"/>
        <end position="26"/>
    </location>
</feature>
<dbReference type="Proteomes" id="UP000325780">
    <property type="component" value="Unassembled WGS sequence"/>
</dbReference>
<evidence type="ECO:0008006" key="6">
    <source>
        <dbReference type="Google" id="ProtNLM"/>
    </source>
</evidence>
<evidence type="ECO:0000313" key="4">
    <source>
        <dbReference type="EMBL" id="KAE8155099.1"/>
    </source>
</evidence>
<evidence type="ECO:0000256" key="2">
    <source>
        <dbReference type="SAM" id="Phobius"/>
    </source>
</evidence>
<feature type="compositionally biased region" description="Basic and acidic residues" evidence="1">
    <location>
        <begin position="298"/>
        <end position="309"/>
    </location>
</feature>
<evidence type="ECO:0000313" key="5">
    <source>
        <dbReference type="Proteomes" id="UP000325780"/>
    </source>
</evidence>
<name>A0A5N6U9J6_ASPAV</name>
<sequence>MTSLYMVRATARMLLLVLSLITQTPAATLTTQAVGTKTTVTTETYVSIFQAQQNGTAVPYHNYVASIVDVNWDRNDTTLVVQCPRTALGECKVAGPLSITNGPSTFVAAFDYTGTVTTAQESSTAYYIVHAATNCDITASVSIASCLFSGSQYLTADGTATTQTFTGSTQLGASQITSQAIRITGGIEKLVSPTLTPTSTSTPEPTSSSSSKAWIAGPVIGAVAGVIIIFGGVYWMLRRRKYQAAATDAPAIDNLATEFEDRKPELPGDDVIKPTYELGGETSKIELPSNEVAVSELPTRETRTVYELP</sequence>
<protein>
    <recommendedName>
        <fullName evidence="6">Mid2 domain-containing protein</fullName>
    </recommendedName>
</protein>
<dbReference type="OrthoDB" id="4991875at2759"/>
<proteinExistence type="predicted"/>
<feature type="chain" id="PRO_5025026662" description="Mid2 domain-containing protein" evidence="3">
    <location>
        <begin position="27"/>
        <end position="309"/>
    </location>
</feature>
<evidence type="ECO:0000256" key="3">
    <source>
        <dbReference type="SAM" id="SignalP"/>
    </source>
</evidence>
<evidence type="ECO:0000256" key="1">
    <source>
        <dbReference type="SAM" id="MobiDB-lite"/>
    </source>
</evidence>
<keyword evidence="2" id="KW-0812">Transmembrane</keyword>
<organism evidence="4 5">
    <name type="scientific">Aspergillus avenaceus</name>
    <dbReference type="NCBI Taxonomy" id="36643"/>
    <lineage>
        <taxon>Eukaryota</taxon>
        <taxon>Fungi</taxon>
        <taxon>Dikarya</taxon>
        <taxon>Ascomycota</taxon>
        <taxon>Pezizomycotina</taxon>
        <taxon>Eurotiomycetes</taxon>
        <taxon>Eurotiomycetidae</taxon>
        <taxon>Eurotiales</taxon>
        <taxon>Aspergillaceae</taxon>
        <taxon>Aspergillus</taxon>
        <taxon>Aspergillus subgen. Circumdati</taxon>
    </lineage>
</organism>
<keyword evidence="2" id="KW-1133">Transmembrane helix</keyword>